<evidence type="ECO:0000313" key="1">
    <source>
        <dbReference type="EMBL" id="PKG27844.1"/>
    </source>
</evidence>
<protein>
    <submittedName>
        <fullName evidence="1">Uncharacterized protein</fullName>
    </submittedName>
</protein>
<evidence type="ECO:0000313" key="2">
    <source>
        <dbReference type="Proteomes" id="UP000233343"/>
    </source>
</evidence>
<dbReference type="RefSeq" id="WP_066190586.1">
    <property type="nucleotide sequence ID" value="NZ_JARMMB010000032.1"/>
</dbReference>
<proteinExistence type="predicted"/>
<dbReference type="AlphaFoldDB" id="A0A2N0ZEA8"/>
<keyword evidence="2" id="KW-1185">Reference proteome</keyword>
<dbReference type="EMBL" id="PISD01000036">
    <property type="protein sequence ID" value="PKG27844.1"/>
    <property type="molecule type" value="Genomic_DNA"/>
</dbReference>
<reference evidence="1 2" key="1">
    <citation type="journal article" date="2010" name="Int. J. Syst. Evol. Microbiol.">
        <title>Bacillus horneckiae sp. nov., isolated from a spacecraft-assembly clean room.</title>
        <authorList>
            <person name="Vaishampayan P."/>
            <person name="Probst A."/>
            <person name="Krishnamurthi S."/>
            <person name="Ghosh S."/>
            <person name="Osman S."/>
            <person name="McDowall A."/>
            <person name="Ruckmani A."/>
            <person name="Mayilraj S."/>
            <person name="Venkateswaran K."/>
        </authorList>
    </citation>
    <scope>NUCLEOTIDE SEQUENCE [LARGE SCALE GENOMIC DNA]</scope>
    <source>
        <strain evidence="2">1PO1SC</strain>
    </source>
</reference>
<dbReference type="Proteomes" id="UP000233343">
    <property type="component" value="Unassembled WGS sequence"/>
</dbReference>
<gene>
    <name evidence="1" type="ORF">CWS20_17290</name>
</gene>
<name>A0A2N0ZEA8_9BACI</name>
<sequence length="248" mass="29169">MKRANSPLYDLRMEYERANQIDVEALNRDVNSYLEKEPAPSTTKLALLGGIYFMVGENIEREAIKQRTRAEWAELERQYVHKSSFTLPDLVDNLLTRLERGKITREQYSAERKKFKPCEHRFCLDYFIPRRKDQKFCSNDCRKREHESLANFKKAGTYLPPSAYSEARQAEKDDAYFKHERLFEPKTLLEIGAKAETYKGYRDRETEERRSRASSIEKEAKLYEKVVGICRESVQETTLNIGMGKEAR</sequence>
<organism evidence="1 2">
    <name type="scientific">Cytobacillus horneckiae</name>
    <dbReference type="NCBI Taxonomy" id="549687"/>
    <lineage>
        <taxon>Bacteria</taxon>
        <taxon>Bacillati</taxon>
        <taxon>Bacillota</taxon>
        <taxon>Bacilli</taxon>
        <taxon>Bacillales</taxon>
        <taxon>Bacillaceae</taxon>
        <taxon>Cytobacillus</taxon>
    </lineage>
</organism>
<accession>A0A2N0ZEA8</accession>
<comment type="caution">
    <text evidence="1">The sequence shown here is derived from an EMBL/GenBank/DDBJ whole genome shotgun (WGS) entry which is preliminary data.</text>
</comment>